<evidence type="ECO:0000313" key="5">
    <source>
        <dbReference type="Proteomes" id="UP001410394"/>
    </source>
</evidence>
<dbReference type="PANTHER" id="PTHR24201:SF2">
    <property type="entry name" value="ANKYRIN REPEAT DOMAIN-CONTAINING PROTEIN 42"/>
    <property type="match status" value="1"/>
</dbReference>
<gene>
    <name evidence="4" type="ORF">ABDB84_00610</name>
</gene>
<feature type="repeat" description="ANK" evidence="3">
    <location>
        <begin position="116"/>
        <end position="148"/>
    </location>
</feature>
<proteinExistence type="predicted"/>
<name>A0ABU9YTS2_9RHOO</name>
<dbReference type="PROSITE" id="PS50297">
    <property type="entry name" value="ANK_REP_REGION"/>
    <property type="match status" value="1"/>
</dbReference>
<dbReference type="InterPro" id="IPR050776">
    <property type="entry name" value="Ank_Repeat/CDKN_Inhibitor"/>
</dbReference>
<sequence length="173" mass="18559">MLLSAHVHAAPALRKGVDQGAWQAAIHSADLPRVQRLLRLGTPVDTRDRLGSSALMQASAMAKPLLALELLNAGADLYATDLRGKPVVAYAVEANSCEILEQLIQHGLVVDRSYADGYTALMWAAQNGRYQALQCLLKHGAQKELRNAAGFTALDLAHQARQGDVIALLQDAS</sequence>
<dbReference type="RefSeq" id="WP_345917726.1">
    <property type="nucleotide sequence ID" value="NZ_JBDIVE010000001.1"/>
</dbReference>
<reference evidence="4 5" key="1">
    <citation type="journal article" date="2018" name="Int. J. Syst. Evol. Microbiol.">
        <title>Uliginosibacterium sediminicola sp. nov., isolated from freshwater sediment.</title>
        <authorList>
            <person name="Hwang W.M."/>
            <person name="Kim S.M."/>
            <person name="Kang K."/>
            <person name="Ahn T.Y."/>
        </authorList>
    </citation>
    <scope>NUCLEOTIDE SEQUENCE [LARGE SCALE GENOMIC DNA]</scope>
    <source>
        <strain evidence="4 5">M1-21</strain>
    </source>
</reference>
<accession>A0ABU9YTS2</accession>
<keyword evidence="5" id="KW-1185">Reference proteome</keyword>
<dbReference type="Pfam" id="PF12796">
    <property type="entry name" value="Ank_2"/>
    <property type="match status" value="1"/>
</dbReference>
<dbReference type="SMART" id="SM00248">
    <property type="entry name" value="ANK"/>
    <property type="match status" value="3"/>
</dbReference>
<dbReference type="InterPro" id="IPR002110">
    <property type="entry name" value="Ankyrin_rpt"/>
</dbReference>
<dbReference type="PROSITE" id="PS50088">
    <property type="entry name" value="ANK_REPEAT"/>
    <property type="match status" value="1"/>
</dbReference>
<keyword evidence="2 3" id="KW-0040">ANK repeat</keyword>
<evidence type="ECO:0000256" key="2">
    <source>
        <dbReference type="ARBA" id="ARBA00023043"/>
    </source>
</evidence>
<dbReference type="Proteomes" id="UP001410394">
    <property type="component" value="Unassembled WGS sequence"/>
</dbReference>
<dbReference type="Gene3D" id="1.25.40.20">
    <property type="entry name" value="Ankyrin repeat-containing domain"/>
    <property type="match status" value="1"/>
</dbReference>
<evidence type="ECO:0000256" key="3">
    <source>
        <dbReference type="PROSITE-ProRule" id="PRU00023"/>
    </source>
</evidence>
<comment type="caution">
    <text evidence="4">The sequence shown here is derived from an EMBL/GenBank/DDBJ whole genome shotgun (WGS) entry which is preliminary data.</text>
</comment>
<dbReference type="EMBL" id="JBDIVE010000001">
    <property type="protein sequence ID" value="MEN3066956.1"/>
    <property type="molecule type" value="Genomic_DNA"/>
</dbReference>
<dbReference type="SUPFAM" id="SSF48403">
    <property type="entry name" value="Ankyrin repeat"/>
    <property type="match status" value="1"/>
</dbReference>
<evidence type="ECO:0000313" key="4">
    <source>
        <dbReference type="EMBL" id="MEN3066956.1"/>
    </source>
</evidence>
<dbReference type="PANTHER" id="PTHR24201">
    <property type="entry name" value="ANK_REP_REGION DOMAIN-CONTAINING PROTEIN"/>
    <property type="match status" value="1"/>
</dbReference>
<dbReference type="InterPro" id="IPR036770">
    <property type="entry name" value="Ankyrin_rpt-contain_sf"/>
</dbReference>
<evidence type="ECO:0000256" key="1">
    <source>
        <dbReference type="ARBA" id="ARBA00022737"/>
    </source>
</evidence>
<keyword evidence="1" id="KW-0677">Repeat</keyword>
<protein>
    <submittedName>
        <fullName evidence="4">Ankyrin repeat domain-containing protein</fullName>
    </submittedName>
</protein>
<organism evidence="4 5">
    <name type="scientific">Uliginosibacterium sediminicola</name>
    <dbReference type="NCBI Taxonomy" id="2024550"/>
    <lineage>
        <taxon>Bacteria</taxon>
        <taxon>Pseudomonadati</taxon>
        <taxon>Pseudomonadota</taxon>
        <taxon>Betaproteobacteria</taxon>
        <taxon>Rhodocyclales</taxon>
        <taxon>Zoogloeaceae</taxon>
        <taxon>Uliginosibacterium</taxon>
    </lineage>
</organism>